<dbReference type="Proteomes" id="UP000293360">
    <property type="component" value="Unassembled WGS sequence"/>
</dbReference>
<dbReference type="PANTHER" id="PTHR12112">
    <property type="entry name" value="BNIP - RELATED"/>
    <property type="match status" value="1"/>
</dbReference>
<protein>
    <recommendedName>
        <fullName evidence="2">DHHA2 domain-containing protein</fullName>
    </recommendedName>
</protein>
<dbReference type="SMART" id="SM01131">
    <property type="entry name" value="DHHA2"/>
    <property type="match status" value="1"/>
</dbReference>
<comment type="caution">
    <text evidence="3">The sequence shown here is derived from an EMBL/GenBank/DDBJ whole genome shotgun (WGS) entry which is preliminary data.</text>
</comment>
<name>A0A4Q4T4R1_9PEZI</name>
<dbReference type="STRING" id="155417.A0A4Q4T4R1"/>
<accession>A0A4Q4T4R1</accession>
<sequence>MGIRKRSTTQRPPDLDSLCSALLLAYLRSNAPPHALHIPLCNLPRGDLTLRPEFGAVLRAASLTPDDVLTLSELPPPEALRPEDTRWLLVDHNALTGPLGRTYGARVVGCVDHHEDEGAVPRDADPRVIEKSGSCASLIVGLCRDAWDALDEDAQTDAHLARLALAPILTDTKRLGDAHKTTAHDERAAAYAEAKLRGASDGEYDRTAFFGGLSELKRDLSALSLRDILRKDYKEWTEGAPSDDDDADPGSPPSKLKLGTSSVPRPLSFLVQKAGGSTEKLAEALGAWAAERGLDLVAVLTASETDGVFGRELLVWGRGGPRAVDAARGFAEAQGEPLGLRTWGAGSLDAMPGDGGEWRACWTQGSLQSSRKQVAPMLREAMRRALSA</sequence>
<dbReference type="GO" id="GO:0005737">
    <property type="term" value="C:cytoplasm"/>
    <property type="evidence" value="ECO:0007669"/>
    <property type="project" value="InterPro"/>
</dbReference>
<evidence type="ECO:0000256" key="1">
    <source>
        <dbReference type="SAM" id="MobiDB-lite"/>
    </source>
</evidence>
<dbReference type="InterPro" id="IPR038222">
    <property type="entry name" value="DHHA2_dom_sf"/>
</dbReference>
<dbReference type="SUPFAM" id="SSF64182">
    <property type="entry name" value="DHH phosphoesterases"/>
    <property type="match status" value="1"/>
</dbReference>
<feature type="region of interest" description="Disordered" evidence="1">
    <location>
        <begin position="237"/>
        <end position="261"/>
    </location>
</feature>
<reference evidence="3 4" key="1">
    <citation type="submission" date="2018-06" db="EMBL/GenBank/DDBJ databases">
        <title>Complete Genomes of Monosporascus.</title>
        <authorList>
            <person name="Robinson A.J."/>
            <person name="Natvig D.O."/>
        </authorList>
    </citation>
    <scope>NUCLEOTIDE SEQUENCE [LARGE SCALE GENOMIC DNA]</scope>
    <source>
        <strain evidence="3 4">CBS 110550</strain>
    </source>
</reference>
<dbReference type="Gene3D" id="3.90.1640.10">
    <property type="entry name" value="inorganic pyrophosphatase (n-terminal core)"/>
    <property type="match status" value="1"/>
</dbReference>
<evidence type="ECO:0000313" key="3">
    <source>
        <dbReference type="EMBL" id="RYP00251.1"/>
    </source>
</evidence>
<dbReference type="EMBL" id="QJNU01000395">
    <property type="protein sequence ID" value="RYP00251.1"/>
    <property type="molecule type" value="Genomic_DNA"/>
</dbReference>
<dbReference type="InterPro" id="IPR038763">
    <property type="entry name" value="DHH_sf"/>
</dbReference>
<feature type="domain" description="DHHA2" evidence="2">
    <location>
        <begin position="210"/>
        <end position="382"/>
    </location>
</feature>
<dbReference type="InterPro" id="IPR004097">
    <property type="entry name" value="DHHA2"/>
</dbReference>
<proteinExistence type="predicted"/>
<dbReference type="PANTHER" id="PTHR12112:SF39">
    <property type="entry name" value="EG:152A3.5 PROTEIN (FBGN0003116_PN PROTEIN)"/>
    <property type="match status" value="1"/>
</dbReference>
<dbReference type="Gene3D" id="3.10.310.20">
    <property type="entry name" value="DHHA2 domain"/>
    <property type="match status" value="1"/>
</dbReference>
<dbReference type="OrthoDB" id="374045at2759"/>
<dbReference type="AlphaFoldDB" id="A0A4Q4T4R1"/>
<evidence type="ECO:0000313" key="4">
    <source>
        <dbReference type="Proteomes" id="UP000293360"/>
    </source>
</evidence>
<dbReference type="Pfam" id="PF02833">
    <property type="entry name" value="DHHA2"/>
    <property type="match status" value="1"/>
</dbReference>
<dbReference type="GO" id="GO:0004309">
    <property type="term" value="F:exopolyphosphatase activity"/>
    <property type="evidence" value="ECO:0007669"/>
    <property type="project" value="TreeGrafter"/>
</dbReference>
<evidence type="ECO:0000259" key="2">
    <source>
        <dbReference type="SMART" id="SM01131"/>
    </source>
</evidence>
<keyword evidence="4" id="KW-1185">Reference proteome</keyword>
<organism evidence="3 4">
    <name type="scientific">Monosporascus ibericus</name>
    <dbReference type="NCBI Taxonomy" id="155417"/>
    <lineage>
        <taxon>Eukaryota</taxon>
        <taxon>Fungi</taxon>
        <taxon>Dikarya</taxon>
        <taxon>Ascomycota</taxon>
        <taxon>Pezizomycotina</taxon>
        <taxon>Sordariomycetes</taxon>
        <taxon>Xylariomycetidae</taxon>
        <taxon>Xylariales</taxon>
        <taxon>Xylariales incertae sedis</taxon>
        <taxon>Monosporascus</taxon>
    </lineage>
</organism>
<gene>
    <name evidence="3" type="ORF">DL764_006587</name>
</gene>